<accession>D5L2E6</accession>
<dbReference type="InterPro" id="IPR013991">
    <property type="entry name" value="PhnaA_N_proteobac"/>
</dbReference>
<dbReference type="CDD" id="cd00085">
    <property type="entry name" value="HNHc"/>
    <property type="match status" value="1"/>
</dbReference>
<reference evidence="4" key="1">
    <citation type="journal article" date="2010" name="Environ. Microbiol.">
        <title>The metavirome of a hypersaline environment.</title>
        <authorList>
            <person name="Santos F."/>
            <person name="Yarza P."/>
            <person name="Parro V."/>
            <person name="Briones C."/>
            <person name="Anton J."/>
        </authorList>
    </citation>
    <scope>NUCLEOTIDE SEQUENCE</scope>
</reference>
<protein>
    <submittedName>
        <fullName evidence="4">HNH endonuclease</fullName>
    </submittedName>
</protein>
<dbReference type="InterPro" id="IPR003615">
    <property type="entry name" value="HNH_nuc"/>
</dbReference>
<evidence type="ECO:0000313" key="4">
    <source>
        <dbReference type="EMBL" id="ADE29205.1"/>
    </source>
</evidence>
<evidence type="ECO:0000259" key="2">
    <source>
        <dbReference type="SMART" id="SM00507"/>
    </source>
</evidence>
<dbReference type="Gene3D" id="1.10.30.50">
    <property type="match status" value="1"/>
</dbReference>
<sequence length="204" mass="23763">MQNVTKKYKDKEWLRVRYIDEQLSTREIAELADCSAPTIQNWLDKHDIEKRSKSEAAKIRAEKHPHTIQAGAEALREHGVNSWEYWSEEERENFREWLSEQRQGDRNPMAGKTGPDHHNWKESKTDSHLYQTKAWRELRQEALERSNSKCEACGSEERLVGHHVIPLSSGGEPLDINNVSILCRSCHMEWEGLFLAPDCRGNKD</sequence>
<dbReference type="SMART" id="SM00782">
    <property type="entry name" value="PhnA_Zn_Ribbon"/>
    <property type="match status" value="1"/>
</dbReference>
<dbReference type="GO" id="GO:0008270">
    <property type="term" value="F:zinc ion binding"/>
    <property type="evidence" value="ECO:0007669"/>
    <property type="project" value="InterPro"/>
</dbReference>
<name>D5L2E6_9VIRU</name>
<keyword evidence="4" id="KW-0255">Endonuclease</keyword>
<keyword evidence="4" id="KW-0378">Hydrolase</keyword>
<feature type="region of interest" description="Disordered" evidence="1">
    <location>
        <begin position="101"/>
        <end position="122"/>
    </location>
</feature>
<evidence type="ECO:0000256" key="1">
    <source>
        <dbReference type="SAM" id="MobiDB-lite"/>
    </source>
</evidence>
<evidence type="ECO:0000259" key="3">
    <source>
        <dbReference type="SMART" id="SM00782"/>
    </source>
</evidence>
<organism evidence="4">
    <name type="scientific">uncultured virus</name>
    <dbReference type="NCBI Taxonomy" id="340016"/>
    <lineage>
        <taxon>Viruses</taxon>
        <taxon>environmental samples</taxon>
    </lineage>
</organism>
<feature type="domain" description="PhnA protein N-terminal proteobacterial" evidence="3">
    <location>
        <begin position="141"/>
        <end position="191"/>
    </location>
</feature>
<dbReference type="EMBL" id="GU735195">
    <property type="protein sequence ID" value="ADE29205.1"/>
    <property type="molecule type" value="Genomic_DNA"/>
</dbReference>
<keyword evidence="4" id="KW-0540">Nuclease</keyword>
<dbReference type="GO" id="GO:0004519">
    <property type="term" value="F:endonuclease activity"/>
    <property type="evidence" value="ECO:0007669"/>
    <property type="project" value="UniProtKB-KW"/>
</dbReference>
<feature type="domain" description="HNH nuclease" evidence="2">
    <location>
        <begin position="137"/>
        <end position="188"/>
    </location>
</feature>
<dbReference type="InterPro" id="IPR002711">
    <property type="entry name" value="HNH"/>
</dbReference>
<dbReference type="Pfam" id="PF01844">
    <property type="entry name" value="HNH"/>
    <property type="match status" value="1"/>
</dbReference>
<dbReference type="SMART" id="SM00507">
    <property type="entry name" value="HNHc"/>
    <property type="match status" value="1"/>
</dbReference>
<proteinExistence type="predicted"/>
<dbReference type="GO" id="GO:0003676">
    <property type="term" value="F:nucleic acid binding"/>
    <property type="evidence" value="ECO:0007669"/>
    <property type="project" value="InterPro"/>
</dbReference>